<dbReference type="CDD" id="cd04301">
    <property type="entry name" value="NAT_SF"/>
    <property type="match status" value="1"/>
</dbReference>
<dbReference type="InterPro" id="IPR000182">
    <property type="entry name" value="GNAT_dom"/>
</dbReference>
<comment type="caution">
    <text evidence="2">The sequence shown here is derived from an EMBL/GenBank/DDBJ whole genome shotgun (WGS) entry which is preliminary data.</text>
</comment>
<sequence>MLVSSKDSVVLAAVSDDQVVGIAKTHFYEEPVGAAPAGHYLGGITGAPESRRLGIGSALTRARLEWIWTQSSTAYYFANEHNIASIQMHEALGFQPKGRAKEIRGVREDNGRAELILFEASTAPDLKGPDITAADGETVVRL</sequence>
<dbReference type="SUPFAM" id="SSF55729">
    <property type="entry name" value="Acyl-CoA N-acyltransferases (Nat)"/>
    <property type="match status" value="1"/>
</dbReference>
<dbReference type="Pfam" id="PF00583">
    <property type="entry name" value="Acetyltransf_1"/>
    <property type="match status" value="1"/>
</dbReference>
<reference evidence="2 3" key="1">
    <citation type="submission" date="2021-01" db="EMBL/GenBank/DDBJ databases">
        <title>Genome public.</title>
        <authorList>
            <person name="Liu C."/>
            <person name="Sun Q."/>
        </authorList>
    </citation>
    <scope>NUCLEOTIDE SEQUENCE [LARGE SCALE GENOMIC DNA]</scope>
    <source>
        <strain evidence="2 3">JC656</strain>
    </source>
</reference>
<organism evidence="2 3">
    <name type="scientific">Sinomonas cellulolyticus</name>
    <dbReference type="NCBI Taxonomy" id="2801916"/>
    <lineage>
        <taxon>Bacteria</taxon>
        <taxon>Bacillati</taxon>
        <taxon>Actinomycetota</taxon>
        <taxon>Actinomycetes</taxon>
        <taxon>Micrococcales</taxon>
        <taxon>Micrococcaceae</taxon>
        <taxon>Sinomonas</taxon>
    </lineage>
</organism>
<gene>
    <name evidence="2" type="ORF">JJE72_16310</name>
</gene>
<evidence type="ECO:0000313" key="2">
    <source>
        <dbReference type="EMBL" id="MBL0707059.1"/>
    </source>
</evidence>
<protein>
    <submittedName>
        <fullName evidence="2">GNAT family N-acetyltransferase</fullName>
    </submittedName>
</protein>
<accession>A0ABS1K5V2</accession>
<evidence type="ECO:0000259" key="1">
    <source>
        <dbReference type="PROSITE" id="PS51186"/>
    </source>
</evidence>
<feature type="domain" description="N-acetyltransferase" evidence="1">
    <location>
        <begin position="1"/>
        <end position="119"/>
    </location>
</feature>
<keyword evidence="3" id="KW-1185">Reference proteome</keyword>
<dbReference type="PROSITE" id="PS51186">
    <property type="entry name" value="GNAT"/>
    <property type="match status" value="1"/>
</dbReference>
<dbReference type="Gene3D" id="3.40.630.30">
    <property type="match status" value="1"/>
</dbReference>
<dbReference type="InterPro" id="IPR016181">
    <property type="entry name" value="Acyl_CoA_acyltransferase"/>
</dbReference>
<name>A0ABS1K5V2_9MICC</name>
<evidence type="ECO:0000313" key="3">
    <source>
        <dbReference type="Proteomes" id="UP000639051"/>
    </source>
</evidence>
<dbReference type="Proteomes" id="UP000639051">
    <property type="component" value="Unassembled WGS sequence"/>
</dbReference>
<dbReference type="RefSeq" id="WP_189694376.1">
    <property type="nucleotide sequence ID" value="NZ_BNCM01000010.1"/>
</dbReference>
<dbReference type="EMBL" id="JAERRC010000044">
    <property type="protein sequence ID" value="MBL0707059.1"/>
    <property type="molecule type" value="Genomic_DNA"/>
</dbReference>
<proteinExistence type="predicted"/>